<protein>
    <submittedName>
        <fullName evidence="2">Uncharacterized protein</fullName>
    </submittedName>
</protein>
<dbReference type="EMBL" id="CQBK01000018">
    <property type="protein sequence ID" value="CNI16374.1"/>
    <property type="molecule type" value="Genomic_DNA"/>
</dbReference>
<gene>
    <name evidence="2" type="ORF">ERS008667_02599</name>
</gene>
<evidence type="ECO:0000313" key="2">
    <source>
        <dbReference type="EMBL" id="CNI16374.1"/>
    </source>
</evidence>
<reference evidence="2 3" key="1">
    <citation type="submission" date="2015-03" db="EMBL/GenBank/DDBJ databases">
        <authorList>
            <person name="Murphy D."/>
        </authorList>
    </citation>
    <scope>NUCLEOTIDE SEQUENCE [LARGE SCALE GENOMIC DNA]</scope>
    <source>
        <strain evidence="2 3">Y233</strain>
    </source>
</reference>
<proteinExistence type="predicted"/>
<name>A0A0T9QKP7_9GAMM</name>
<feature type="compositionally biased region" description="Polar residues" evidence="1">
    <location>
        <begin position="86"/>
        <end position="100"/>
    </location>
</feature>
<organism evidence="2 3">
    <name type="scientific">Yersinia similis</name>
    <dbReference type="NCBI Taxonomy" id="367190"/>
    <lineage>
        <taxon>Bacteria</taxon>
        <taxon>Pseudomonadati</taxon>
        <taxon>Pseudomonadota</taxon>
        <taxon>Gammaproteobacteria</taxon>
        <taxon>Enterobacterales</taxon>
        <taxon>Yersiniaceae</taxon>
        <taxon>Yersinia</taxon>
    </lineage>
</organism>
<feature type="region of interest" description="Disordered" evidence="1">
    <location>
        <begin position="47"/>
        <end position="100"/>
    </location>
</feature>
<dbReference type="AlphaFoldDB" id="A0A0T9QKP7"/>
<accession>A0A0T9QKP7</accession>
<sequence length="100" mass="11451">MPSVFCPEDSKWIQEMLLKLNTSQRQKVAIQYADVYQEAFDNEPVSYRQENRARHEANSRLRVRADRHSRSGVGYAEAPPLAAQGRFSNATAQTPDQRRG</sequence>
<feature type="compositionally biased region" description="Basic and acidic residues" evidence="1">
    <location>
        <begin position="49"/>
        <end position="69"/>
    </location>
</feature>
<evidence type="ECO:0000313" key="3">
    <source>
        <dbReference type="Proteomes" id="UP000038204"/>
    </source>
</evidence>
<dbReference type="Proteomes" id="UP000038204">
    <property type="component" value="Unassembled WGS sequence"/>
</dbReference>
<evidence type="ECO:0000256" key="1">
    <source>
        <dbReference type="SAM" id="MobiDB-lite"/>
    </source>
</evidence>